<evidence type="ECO:0000256" key="1">
    <source>
        <dbReference type="ARBA" id="ARBA00004651"/>
    </source>
</evidence>
<accession>A0A518DZB4</accession>
<keyword evidence="3 6" id="KW-0812">Transmembrane</keyword>
<organism evidence="7 8">
    <name type="scientific">Lignipirellula cremea</name>
    <dbReference type="NCBI Taxonomy" id="2528010"/>
    <lineage>
        <taxon>Bacteria</taxon>
        <taxon>Pseudomonadati</taxon>
        <taxon>Planctomycetota</taxon>
        <taxon>Planctomycetia</taxon>
        <taxon>Pirellulales</taxon>
        <taxon>Pirellulaceae</taxon>
        <taxon>Lignipirellula</taxon>
    </lineage>
</organism>
<dbReference type="OrthoDB" id="238655at2"/>
<dbReference type="GO" id="GO:0015920">
    <property type="term" value="P:lipopolysaccharide transport"/>
    <property type="evidence" value="ECO:0007669"/>
    <property type="project" value="TreeGrafter"/>
</dbReference>
<feature type="transmembrane region" description="Helical" evidence="6">
    <location>
        <begin position="337"/>
        <end position="359"/>
    </location>
</feature>
<evidence type="ECO:0000256" key="3">
    <source>
        <dbReference type="ARBA" id="ARBA00022692"/>
    </source>
</evidence>
<dbReference type="KEGG" id="lcre:Pla8534_50350"/>
<evidence type="ECO:0000313" key="7">
    <source>
        <dbReference type="EMBL" id="QDU97190.1"/>
    </source>
</evidence>
<feature type="transmembrane region" description="Helical" evidence="6">
    <location>
        <begin position="53"/>
        <end position="74"/>
    </location>
</feature>
<dbReference type="Proteomes" id="UP000317648">
    <property type="component" value="Chromosome"/>
</dbReference>
<dbReference type="PANTHER" id="PTHR33529">
    <property type="entry name" value="SLR0882 PROTEIN-RELATED"/>
    <property type="match status" value="1"/>
</dbReference>
<dbReference type="EMBL" id="CP036433">
    <property type="protein sequence ID" value="QDU97190.1"/>
    <property type="molecule type" value="Genomic_DNA"/>
</dbReference>
<keyword evidence="5 6" id="KW-0472">Membrane</keyword>
<dbReference type="PANTHER" id="PTHR33529:SF6">
    <property type="entry name" value="YJGP_YJGQ FAMILY PERMEASE"/>
    <property type="match status" value="1"/>
</dbReference>
<dbReference type="RefSeq" id="WP_145055978.1">
    <property type="nucleotide sequence ID" value="NZ_CP036433.1"/>
</dbReference>
<feature type="transmembrane region" description="Helical" evidence="6">
    <location>
        <begin position="312"/>
        <end position="330"/>
    </location>
</feature>
<keyword evidence="2" id="KW-1003">Cell membrane</keyword>
<proteinExistence type="predicted"/>
<feature type="transmembrane region" description="Helical" evidence="6">
    <location>
        <begin position="371"/>
        <end position="388"/>
    </location>
</feature>
<feature type="transmembrane region" description="Helical" evidence="6">
    <location>
        <begin position="12"/>
        <end position="33"/>
    </location>
</feature>
<keyword evidence="4 6" id="KW-1133">Transmembrane helix</keyword>
<evidence type="ECO:0000313" key="8">
    <source>
        <dbReference type="Proteomes" id="UP000317648"/>
    </source>
</evidence>
<evidence type="ECO:0000256" key="6">
    <source>
        <dbReference type="SAM" id="Phobius"/>
    </source>
</evidence>
<feature type="transmembrane region" description="Helical" evidence="6">
    <location>
        <begin position="95"/>
        <end position="114"/>
    </location>
</feature>
<dbReference type="GO" id="GO:0043190">
    <property type="term" value="C:ATP-binding cassette (ABC) transporter complex"/>
    <property type="evidence" value="ECO:0007669"/>
    <property type="project" value="TreeGrafter"/>
</dbReference>
<keyword evidence="8" id="KW-1185">Reference proteome</keyword>
<dbReference type="Pfam" id="PF03739">
    <property type="entry name" value="LptF_LptG"/>
    <property type="match status" value="1"/>
</dbReference>
<reference evidence="7 8" key="1">
    <citation type="submission" date="2019-02" db="EMBL/GenBank/DDBJ databases">
        <title>Deep-cultivation of Planctomycetes and their phenomic and genomic characterization uncovers novel biology.</title>
        <authorList>
            <person name="Wiegand S."/>
            <person name="Jogler M."/>
            <person name="Boedeker C."/>
            <person name="Pinto D."/>
            <person name="Vollmers J."/>
            <person name="Rivas-Marin E."/>
            <person name="Kohn T."/>
            <person name="Peeters S.H."/>
            <person name="Heuer A."/>
            <person name="Rast P."/>
            <person name="Oberbeckmann S."/>
            <person name="Bunk B."/>
            <person name="Jeske O."/>
            <person name="Meyerdierks A."/>
            <person name="Storesund J.E."/>
            <person name="Kallscheuer N."/>
            <person name="Luecker S."/>
            <person name="Lage O.M."/>
            <person name="Pohl T."/>
            <person name="Merkel B.J."/>
            <person name="Hornburger P."/>
            <person name="Mueller R.-W."/>
            <person name="Bruemmer F."/>
            <person name="Labrenz M."/>
            <person name="Spormann A.M."/>
            <person name="Op den Camp H."/>
            <person name="Overmann J."/>
            <person name="Amann R."/>
            <person name="Jetten M.S.M."/>
            <person name="Mascher T."/>
            <person name="Medema M.H."/>
            <person name="Devos D.P."/>
            <person name="Kaster A.-K."/>
            <person name="Ovreas L."/>
            <person name="Rohde M."/>
            <person name="Galperin M.Y."/>
            <person name="Jogler C."/>
        </authorList>
    </citation>
    <scope>NUCLEOTIDE SEQUENCE [LARGE SCALE GENOMIC DNA]</scope>
    <source>
        <strain evidence="7 8">Pla85_3_4</strain>
    </source>
</reference>
<dbReference type="InterPro" id="IPR005495">
    <property type="entry name" value="LptG/LptF_permease"/>
</dbReference>
<name>A0A518DZB4_9BACT</name>
<evidence type="ECO:0000256" key="4">
    <source>
        <dbReference type="ARBA" id="ARBA00022989"/>
    </source>
</evidence>
<comment type="subcellular location">
    <subcellularLocation>
        <location evidence="1">Cell membrane</location>
        <topology evidence="1">Multi-pass membrane protein</topology>
    </subcellularLocation>
</comment>
<sequence>MPLITRQITSELVKMFAVTLGGLTLLMILVGVVQEALNQGLGIGPVLKLIPFLLPNALRFAAPGAVLFSACSVYGRISAGNEIVALKSGGVSPWATLKPAFVLAFILSLLTVWLNDLAVTWGREGVHRVVLQSVEQIAYGMLRSRRSYSTPKFDIVVQGVEDKILVRPTVVVQGSGDDPTITFTAREAEIRTIPQRGVLVFAMRDGAMEVGDQASLVFHDTIEHEVPLSDASNQDDVGGPSQIPLRSIAGESAKQQTEIAKLEESLAAQTAMDLLLGDHAEFLNARPQNQARGLEAARHRLYRLKTEPWRRWATGFSCFFFVWAGAPLAIRLRNADLFTSFGMCFLPILLVYYPLLAYGVDRAKCGGLPPYSVWLGNLILLLAGFWIMRKVVRY</sequence>
<evidence type="ECO:0000256" key="2">
    <source>
        <dbReference type="ARBA" id="ARBA00022475"/>
    </source>
</evidence>
<evidence type="ECO:0000256" key="5">
    <source>
        <dbReference type="ARBA" id="ARBA00023136"/>
    </source>
</evidence>
<dbReference type="AlphaFoldDB" id="A0A518DZB4"/>
<gene>
    <name evidence="7" type="ORF">Pla8534_50350</name>
</gene>
<protein>
    <submittedName>
        <fullName evidence="7">Putative permease YjgP/YjgQ family protein</fullName>
    </submittedName>
</protein>